<gene>
    <name evidence="2" type="ORF">FC50_GL002149</name>
</gene>
<proteinExistence type="predicted"/>
<feature type="transmembrane region" description="Helical" evidence="1">
    <location>
        <begin position="164"/>
        <end position="183"/>
    </location>
</feature>
<feature type="transmembrane region" description="Helical" evidence="1">
    <location>
        <begin position="557"/>
        <end position="579"/>
    </location>
</feature>
<feature type="transmembrane region" description="Helical" evidence="1">
    <location>
        <begin position="314"/>
        <end position="334"/>
    </location>
</feature>
<feature type="transmembrane region" description="Helical" evidence="1">
    <location>
        <begin position="234"/>
        <end position="258"/>
    </location>
</feature>
<evidence type="ECO:0008006" key="4">
    <source>
        <dbReference type="Google" id="ProtNLM"/>
    </source>
</evidence>
<feature type="transmembrane region" description="Helical" evidence="1">
    <location>
        <begin position="385"/>
        <end position="403"/>
    </location>
</feature>
<dbReference type="STRING" id="1423783.FC50_GL002149"/>
<feature type="transmembrane region" description="Helical" evidence="1">
    <location>
        <begin position="195"/>
        <end position="222"/>
    </location>
</feature>
<name>A0A0R1U954_9LACO</name>
<keyword evidence="1" id="KW-1133">Transmembrane helix</keyword>
<feature type="transmembrane region" description="Helical" evidence="1">
    <location>
        <begin position="140"/>
        <end position="158"/>
    </location>
</feature>
<feature type="transmembrane region" description="Helical" evidence="1">
    <location>
        <begin position="290"/>
        <end position="307"/>
    </location>
</feature>
<comment type="caution">
    <text evidence="2">The sequence shown here is derived from an EMBL/GenBank/DDBJ whole genome shotgun (WGS) entry which is preliminary data.</text>
</comment>
<organism evidence="2 3">
    <name type="scientific">Lacticaseibacillus pantheris DSM 15945 = JCM 12539 = NBRC 106106</name>
    <dbReference type="NCBI Taxonomy" id="1423783"/>
    <lineage>
        <taxon>Bacteria</taxon>
        <taxon>Bacillati</taxon>
        <taxon>Bacillota</taxon>
        <taxon>Bacilli</taxon>
        <taxon>Lactobacillales</taxon>
        <taxon>Lactobacillaceae</taxon>
        <taxon>Lacticaseibacillus</taxon>
    </lineage>
</organism>
<evidence type="ECO:0000313" key="3">
    <source>
        <dbReference type="Proteomes" id="UP000051922"/>
    </source>
</evidence>
<sequence length="600" mass="67045">MAVLITSGVVSMRQLNIWLRSRWAPVAGIAIMSFIMIVPQLLTGSVIVGSDGIFHFNRIYDTAKQISTGYWSYWQTNFGFQQSGRVVNAVYGPYSAYLMGALLVVFRSWYHFQLFTTFAVYLIGGYGMYRLARSAGARMWPAFATAIIFMNIGWLPRWGLNQNMTALGAALLPYALACGVHMVRHREQPVQPVRLALIMSILIETHVLSTIFAVLALIPFWIVAWVRANHRLRMVGRTAAAVGITLVLTANVWGAMLLMFSTNRIAYPAAFSLAQNVLQIGVGRGSRNELALFPLAIIAGQVVLLLLQRRRTSRLNWCVTAMGVAILLAASRVMPWALIGRLVPKMSQMLQFPVRMSTIAFPLILCGLALSLSNMEWSRVSVRRVTSTLVVLAALGVAVPNVARMTIRSVDVQRSHVLRSFGAMLLLNSTPRELRATLHSKHPGAILATAEKHSSDYLPVNGHQGTGDLSPGSIYKREILFYHPYFTYTALPGGRLQISWHETTAGWQSVPVVTYHQSQVTVNGHRLMQEEYYRSRINAPIVQSRRGKNTMIVQFRAAWWAELLLWVAPLGWLALGAWCGWRRLRRRQSGVNAKVQADDI</sequence>
<dbReference type="EMBL" id="AZFJ01000015">
    <property type="protein sequence ID" value="KRL87866.1"/>
    <property type="molecule type" value="Genomic_DNA"/>
</dbReference>
<evidence type="ECO:0000313" key="2">
    <source>
        <dbReference type="EMBL" id="KRL87866.1"/>
    </source>
</evidence>
<protein>
    <recommendedName>
        <fullName evidence="4">Membrane protein 6-pyruvoyl-tetrahydropterin synthase-related domain-containing protein</fullName>
    </recommendedName>
</protein>
<keyword evidence="1" id="KW-0472">Membrane</keyword>
<reference evidence="2 3" key="1">
    <citation type="journal article" date="2015" name="Genome Announc.">
        <title>Expanding the biotechnology potential of lactobacilli through comparative genomics of 213 strains and associated genera.</title>
        <authorList>
            <person name="Sun Z."/>
            <person name="Harris H.M."/>
            <person name="McCann A."/>
            <person name="Guo C."/>
            <person name="Argimon S."/>
            <person name="Zhang W."/>
            <person name="Yang X."/>
            <person name="Jeffery I.B."/>
            <person name="Cooney J.C."/>
            <person name="Kagawa T.F."/>
            <person name="Liu W."/>
            <person name="Song Y."/>
            <person name="Salvetti E."/>
            <person name="Wrobel A."/>
            <person name="Rasinkangas P."/>
            <person name="Parkhill J."/>
            <person name="Rea M.C."/>
            <person name="O'Sullivan O."/>
            <person name="Ritari J."/>
            <person name="Douillard F.P."/>
            <person name="Paul Ross R."/>
            <person name="Yang R."/>
            <person name="Briner A.E."/>
            <person name="Felis G.E."/>
            <person name="de Vos W.M."/>
            <person name="Barrangou R."/>
            <person name="Klaenhammer T.R."/>
            <person name="Caufield P.W."/>
            <person name="Cui Y."/>
            <person name="Zhang H."/>
            <person name="O'Toole P.W."/>
        </authorList>
    </citation>
    <scope>NUCLEOTIDE SEQUENCE [LARGE SCALE GENOMIC DNA]</scope>
    <source>
        <strain evidence="2 3">DSM 15945</strain>
    </source>
</reference>
<accession>A0A0R1U954</accession>
<dbReference type="PATRIC" id="fig|1423783.4.peg.2201"/>
<dbReference type="AlphaFoldDB" id="A0A0R1U954"/>
<dbReference type="Proteomes" id="UP000051922">
    <property type="component" value="Unassembled WGS sequence"/>
</dbReference>
<feature type="transmembrane region" description="Helical" evidence="1">
    <location>
        <begin position="109"/>
        <end position="128"/>
    </location>
</feature>
<keyword evidence="3" id="KW-1185">Reference proteome</keyword>
<feature type="transmembrane region" description="Helical" evidence="1">
    <location>
        <begin position="354"/>
        <end position="373"/>
    </location>
</feature>
<keyword evidence="1" id="KW-0812">Transmembrane</keyword>
<feature type="transmembrane region" description="Helical" evidence="1">
    <location>
        <begin position="23"/>
        <end position="42"/>
    </location>
</feature>
<evidence type="ECO:0000256" key="1">
    <source>
        <dbReference type="SAM" id="Phobius"/>
    </source>
</evidence>